<dbReference type="EMBL" id="CAJNOC010004441">
    <property type="protein sequence ID" value="CAF1021971.1"/>
    <property type="molecule type" value="Genomic_DNA"/>
</dbReference>
<protein>
    <submittedName>
        <fullName evidence="2">Uncharacterized protein</fullName>
    </submittedName>
</protein>
<dbReference type="Proteomes" id="UP000663879">
    <property type="component" value="Unassembled WGS sequence"/>
</dbReference>
<sequence length="145" mass="16952">MEDEDSILENELFDKLETIFEKEEWTDIEEDNNVINTSEINTILFKTVEENVSQKDDEDIEWIKKILESKIENTESKELLKRAKKARPNKNKNNKRVSNENIEEVSGINIAESTTSVSETENMDQQDKNQYTAIENNDTIHKTLK</sequence>
<gene>
    <name evidence="2" type="ORF">OXX778_LOCUS17426</name>
</gene>
<evidence type="ECO:0000256" key="1">
    <source>
        <dbReference type="SAM" id="MobiDB-lite"/>
    </source>
</evidence>
<feature type="region of interest" description="Disordered" evidence="1">
    <location>
        <begin position="82"/>
        <end position="145"/>
    </location>
</feature>
<reference evidence="2" key="1">
    <citation type="submission" date="2021-02" db="EMBL/GenBank/DDBJ databases">
        <authorList>
            <person name="Nowell W R."/>
        </authorList>
    </citation>
    <scope>NUCLEOTIDE SEQUENCE</scope>
    <source>
        <strain evidence="2">Ploen Becks lab</strain>
    </source>
</reference>
<accession>A0A814I8C4</accession>
<organism evidence="2 3">
    <name type="scientific">Brachionus calyciflorus</name>
    <dbReference type="NCBI Taxonomy" id="104777"/>
    <lineage>
        <taxon>Eukaryota</taxon>
        <taxon>Metazoa</taxon>
        <taxon>Spiralia</taxon>
        <taxon>Gnathifera</taxon>
        <taxon>Rotifera</taxon>
        <taxon>Eurotatoria</taxon>
        <taxon>Monogononta</taxon>
        <taxon>Pseudotrocha</taxon>
        <taxon>Ploima</taxon>
        <taxon>Brachionidae</taxon>
        <taxon>Brachionus</taxon>
    </lineage>
</organism>
<feature type="compositionally biased region" description="Polar residues" evidence="1">
    <location>
        <begin position="128"/>
        <end position="137"/>
    </location>
</feature>
<feature type="compositionally biased region" description="Basic residues" evidence="1">
    <location>
        <begin position="82"/>
        <end position="95"/>
    </location>
</feature>
<evidence type="ECO:0000313" key="2">
    <source>
        <dbReference type="EMBL" id="CAF1021971.1"/>
    </source>
</evidence>
<keyword evidence="3" id="KW-1185">Reference proteome</keyword>
<name>A0A814I8C4_9BILA</name>
<dbReference type="AlphaFoldDB" id="A0A814I8C4"/>
<comment type="caution">
    <text evidence="2">The sequence shown here is derived from an EMBL/GenBank/DDBJ whole genome shotgun (WGS) entry which is preliminary data.</text>
</comment>
<evidence type="ECO:0000313" key="3">
    <source>
        <dbReference type="Proteomes" id="UP000663879"/>
    </source>
</evidence>
<feature type="compositionally biased region" description="Polar residues" evidence="1">
    <location>
        <begin position="111"/>
        <end position="120"/>
    </location>
</feature>
<proteinExistence type="predicted"/>